<dbReference type="EMBL" id="JANAWD010000583">
    <property type="protein sequence ID" value="KAJ3477562.1"/>
    <property type="molecule type" value="Genomic_DNA"/>
</dbReference>
<gene>
    <name evidence="2" type="ORF">NLI96_g10375</name>
</gene>
<feature type="compositionally biased region" description="Pro residues" evidence="1">
    <location>
        <begin position="238"/>
        <end position="247"/>
    </location>
</feature>
<feature type="region of interest" description="Disordered" evidence="1">
    <location>
        <begin position="233"/>
        <end position="294"/>
    </location>
</feature>
<keyword evidence="3" id="KW-1185">Reference proteome</keyword>
<feature type="compositionally biased region" description="Polar residues" evidence="1">
    <location>
        <begin position="257"/>
        <end position="268"/>
    </location>
</feature>
<feature type="compositionally biased region" description="Polar residues" evidence="1">
    <location>
        <begin position="204"/>
        <end position="220"/>
    </location>
</feature>
<protein>
    <submittedName>
        <fullName evidence="2">Uncharacterized protein</fullName>
    </submittedName>
</protein>
<comment type="caution">
    <text evidence="2">The sequence shown here is derived from an EMBL/GenBank/DDBJ whole genome shotgun (WGS) entry which is preliminary data.</text>
</comment>
<feature type="region of interest" description="Disordered" evidence="1">
    <location>
        <begin position="179"/>
        <end position="220"/>
    </location>
</feature>
<evidence type="ECO:0000313" key="2">
    <source>
        <dbReference type="EMBL" id="KAJ3477562.1"/>
    </source>
</evidence>
<evidence type="ECO:0000313" key="3">
    <source>
        <dbReference type="Proteomes" id="UP001212997"/>
    </source>
</evidence>
<feature type="compositionally biased region" description="Low complexity" evidence="1">
    <location>
        <begin position="393"/>
        <end position="406"/>
    </location>
</feature>
<sequence>MATALTPSSTPFLTSGPISAPPPSSAMSLQSMPDVYVIPPEEEQHETPPWCYFDAQIAKASLATSPDMEALDVALNFFQQTDNRSPLFSREFANMSQETIVMPKQNGTPLQVVEESQESPSKEIPIPKRNPKRDSDVVEVIKVKRGEGLSDVNASGSQTTKKSKTFRARATQAFKSIRNVGKSSRKFPHPEPSLQKHTPENDAHSSTFPRPTTPGMTRSKSVHISTFFSTTRKTRPPIVIPDEPPSPTSRVAPWTSKAYSTMHRSSPSLGDRTNAPVNFGDDEPGPSLSRSKSTFRKRMSALDLHRLFNVSSLTLSSPKEDHELPDDPHSHSHSHSQSQLRDSAPMTVVSPDPPRLPETMAFEDDVSSGAGSSTDLSYPSKHYHNFSGRYSPAFSSSSSTMSGLQSPRPSGDDDVEMETEDLDLELRLDSFHFDGLQFNPEDF</sequence>
<feature type="region of interest" description="Disordered" evidence="1">
    <location>
        <begin position="316"/>
        <end position="377"/>
    </location>
</feature>
<organism evidence="2 3">
    <name type="scientific">Meripilus lineatus</name>
    <dbReference type="NCBI Taxonomy" id="2056292"/>
    <lineage>
        <taxon>Eukaryota</taxon>
        <taxon>Fungi</taxon>
        <taxon>Dikarya</taxon>
        <taxon>Basidiomycota</taxon>
        <taxon>Agaricomycotina</taxon>
        <taxon>Agaricomycetes</taxon>
        <taxon>Polyporales</taxon>
        <taxon>Meripilaceae</taxon>
        <taxon>Meripilus</taxon>
    </lineage>
</organism>
<reference evidence="2" key="1">
    <citation type="submission" date="2022-07" db="EMBL/GenBank/DDBJ databases">
        <title>Genome Sequence of Physisporinus lineatus.</title>
        <authorList>
            <person name="Buettner E."/>
        </authorList>
    </citation>
    <scope>NUCLEOTIDE SEQUENCE</scope>
    <source>
        <strain evidence="2">VT162</strain>
    </source>
</reference>
<feature type="compositionally biased region" description="Polar residues" evidence="1">
    <location>
        <begin position="1"/>
        <end position="13"/>
    </location>
</feature>
<dbReference type="AlphaFoldDB" id="A0AAD5UTW8"/>
<feature type="region of interest" description="Disordered" evidence="1">
    <location>
        <begin position="1"/>
        <end position="29"/>
    </location>
</feature>
<proteinExistence type="predicted"/>
<name>A0AAD5UTW8_9APHY</name>
<dbReference type="Proteomes" id="UP001212997">
    <property type="component" value="Unassembled WGS sequence"/>
</dbReference>
<evidence type="ECO:0000256" key="1">
    <source>
        <dbReference type="SAM" id="MobiDB-lite"/>
    </source>
</evidence>
<feature type="region of interest" description="Disordered" evidence="1">
    <location>
        <begin position="393"/>
        <end position="417"/>
    </location>
</feature>
<feature type="compositionally biased region" description="Basic and acidic residues" evidence="1">
    <location>
        <begin position="318"/>
        <end position="330"/>
    </location>
</feature>
<accession>A0AAD5UTW8</accession>